<feature type="compositionally biased region" description="Polar residues" evidence="1">
    <location>
        <begin position="227"/>
        <end position="242"/>
    </location>
</feature>
<sequence>MTTSKGVELLKFTLTGLQSRPSSSILLEPSHVTSFRRKISSTCTFYKSLNRPAFTSVRISQQPSTLRISSALYCHSFRFAHANFSSAKSFRTNLREPSRLERRSYRGESGCYHRTVLGANHKQGGISSWTAIIIGGFITGTIIYTTSSKLQADQETLTKCSRQPRRFSISEDSSTSPQADITESWDSMTAATPPGRVGTLTAEQEGKLRELWIATLNVFGVLDSSNENGAGAVNGTNKTEGATTKKPKKKRLGVFSRKKGGDDTDSTTSAASSVLNSPIKADVDDKYGQTKEFHEALANLTPETIRATFWSMVKMDHPDALLLRFLRARKWDVEKALVMLVSTMRWRSNDAHVDDDIMKNGEAFAIEQAAGSDPSKKKVWRGFSCSTKVREELLARPGQGGKTDVLSRLVLTPPADTACVVFDMTGFSMANMDYAPVKFMIKCFEANYPESLGVVLVHKAPWIFQGIWKIIKAWLDPVVASKVHFTNSQEDMEQFVPKNNIIKELGGDEDWEYKYLEPVPGENSKMEDIAARDKLFAEQEAIVKEYEKATLSWLNGEDEDLNAIKTKRNHLAKDLRDNYWATDPYLRARCHYDRAGMIKVGGEIDFYPKPENSTTKTPETSADDVD</sequence>
<evidence type="ECO:0000256" key="1">
    <source>
        <dbReference type="SAM" id="MobiDB-lite"/>
    </source>
</evidence>
<reference evidence="3 4" key="1">
    <citation type="submission" date="2018-05" db="EMBL/GenBank/DDBJ databases">
        <title>Draft genome sequence of Scytalidium lignicola DSM 105466, a ubiquitous saprotrophic fungus.</title>
        <authorList>
            <person name="Buettner E."/>
            <person name="Gebauer A.M."/>
            <person name="Hofrichter M."/>
            <person name="Liers C."/>
            <person name="Kellner H."/>
        </authorList>
    </citation>
    <scope>NUCLEOTIDE SEQUENCE [LARGE SCALE GENOMIC DNA]</scope>
    <source>
        <strain evidence="3 4">DSM 105466</strain>
    </source>
</reference>
<feature type="compositionally biased region" description="Polar residues" evidence="1">
    <location>
        <begin position="611"/>
        <end position="620"/>
    </location>
</feature>
<feature type="domain" description="CRAL-TRIO" evidence="2">
    <location>
        <begin position="391"/>
        <end position="513"/>
    </location>
</feature>
<comment type="caution">
    <text evidence="3">The sequence shown here is derived from an EMBL/GenBank/DDBJ whole genome shotgun (WGS) entry which is preliminary data.</text>
</comment>
<organism evidence="3 4">
    <name type="scientific">Scytalidium lignicola</name>
    <name type="common">Hyphomycete</name>
    <dbReference type="NCBI Taxonomy" id="5539"/>
    <lineage>
        <taxon>Eukaryota</taxon>
        <taxon>Fungi</taxon>
        <taxon>Dikarya</taxon>
        <taxon>Ascomycota</taxon>
        <taxon>Pezizomycotina</taxon>
        <taxon>Leotiomycetes</taxon>
        <taxon>Leotiomycetes incertae sedis</taxon>
        <taxon>Scytalidium</taxon>
    </lineage>
</organism>
<dbReference type="InterPro" id="IPR036273">
    <property type="entry name" value="CRAL/TRIO_N_dom_sf"/>
</dbReference>
<dbReference type="InterPro" id="IPR011074">
    <property type="entry name" value="CRAL/TRIO_N_dom"/>
</dbReference>
<dbReference type="InterPro" id="IPR001251">
    <property type="entry name" value="CRAL-TRIO_dom"/>
</dbReference>
<dbReference type="Pfam" id="PF03765">
    <property type="entry name" value="CRAL_TRIO_N"/>
    <property type="match status" value="1"/>
</dbReference>
<dbReference type="SMART" id="SM00516">
    <property type="entry name" value="SEC14"/>
    <property type="match status" value="1"/>
</dbReference>
<feature type="non-terminal residue" evidence="3">
    <location>
        <position position="1"/>
    </location>
</feature>
<dbReference type="CDD" id="cd00170">
    <property type="entry name" value="SEC14"/>
    <property type="match status" value="1"/>
</dbReference>
<dbReference type="InterPro" id="IPR052432">
    <property type="entry name" value="PITP/CRAL-TRIO"/>
</dbReference>
<dbReference type="Gene3D" id="3.40.525.10">
    <property type="entry name" value="CRAL-TRIO lipid binding domain"/>
    <property type="match status" value="1"/>
</dbReference>
<dbReference type="SMART" id="SM01100">
    <property type="entry name" value="CRAL_TRIO_N"/>
    <property type="match status" value="1"/>
</dbReference>
<dbReference type="PANTHER" id="PTHR46590:SF1">
    <property type="entry name" value="PHOSPHATIDYLINOSITOL TRANSFER PROTEIN CSR1"/>
    <property type="match status" value="1"/>
</dbReference>
<keyword evidence="4" id="KW-1185">Reference proteome</keyword>
<feature type="region of interest" description="Disordered" evidence="1">
    <location>
        <begin position="162"/>
        <end position="198"/>
    </location>
</feature>
<dbReference type="SUPFAM" id="SSF52087">
    <property type="entry name" value="CRAL/TRIO domain"/>
    <property type="match status" value="1"/>
</dbReference>
<dbReference type="STRING" id="5539.A0A3E2GT05"/>
<dbReference type="PANTHER" id="PTHR46590">
    <property type="entry name" value="PHOSPHATIDYLINOSITOL TRANSFER PROTEIN CSR1-RELATED"/>
    <property type="match status" value="1"/>
</dbReference>
<feature type="compositionally biased region" description="Polar residues" evidence="1">
    <location>
        <begin position="170"/>
        <end position="190"/>
    </location>
</feature>
<dbReference type="AlphaFoldDB" id="A0A3E2GT05"/>
<gene>
    <name evidence="3" type="ORF">B7463_g12127</name>
</gene>
<dbReference type="OrthoDB" id="43460at2759"/>
<feature type="region of interest" description="Disordered" evidence="1">
    <location>
        <begin position="606"/>
        <end position="626"/>
    </location>
</feature>
<proteinExistence type="predicted"/>
<dbReference type="InterPro" id="IPR036865">
    <property type="entry name" value="CRAL-TRIO_dom_sf"/>
</dbReference>
<dbReference type="Proteomes" id="UP000258309">
    <property type="component" value="Unassembled WGS sequence"/>
</dbReference>
<evidence type="ECO:0000313" key="3">
    <source>
        <dbReference type="EMBL" id="RFU24210.1"/>
    </source>
</evidence>
<dbReference type="OMA" id="ISTMRWR"/>
<dbReference type="EMBL" id="NCSJ02000485">
    <property type="protein sequence ID" value="RFU24210.1"/>
    <property type="molecule type" value="Genomic_DNA"/>
</dbReference>
<dbReference type="SUPFAM" id="SSF46938">
    <property type="entry name" value="CRAL/TRIO N-terminal domain"/>
    <property type="match status" value="1"/>
</dbReference>
<accession>A0A3E2GT05</accession>
<feature type="compositionally biased region" description="Basic residues" evidence="1">
    <location>
        <begin position="245"/>
        <end position="258"/>
    </location>
</feature>
<feature type="region of interest" description="Disordered" evidence="1">
    <location>
        <begin position="227"/>
        <end position="273"/>
    </location>
</feature>
<dbReference type="PROSITE" id="PS50191">
    <property type="entry name" value="CRAL_TRIO"/>
    <property type="match status" value="1"/>
</dbReference>
<dbReference type="Pfam" id="PF00650">
    <property type="entry name" value="CRAL_TRIO"/>
    <property type="match status" value="1"/>
</dbReference>
<protein>
    <recommendedName>
        <fullName evidence="2">CRAL-TRIO domain-containing protein</fullName>
    </recommendedName>
</protein>
<name>A0A3E2GT05_SCYLI</name>
<evidence type="ECO:0000259" key="2">
    <source>
        <dbReference type="PROSITE" id="PS50191"/>
    </source>
</evidence>
<evidence type="ECO:0000313" key="4">
    <source>
        <dbReference type="Proteomes" id="UP000258309"/>
    </source>
</evidence>
<feature type="non-terminal residue" evidence="3">
    <location>
        <position position="626"/>
    </location>
</feature>